<dbReference type="Pfam" id="PF03184">
    <property type="entry name" value="DDE_1"/>
    <property type="match status" value="1"/>
</dbReference>
<evidence type="ECO:0000313" key="4">
    <source>
        <dbReference type="Proteomes" id="UP000821866"/>
    </source>
</evidence>
<dbReference type="InterPro" id="IPR004875">
    <property type="entry name" value="DDE_SF_endonuclease_dom"/>
</dbReference>
<accession>A0A9J6EIS5</accession>
<dbReference type="EMBL" id="JABSTU010000004">
    <property type="protein sequence ID" value="KAH8034369.1"/>
    <property type="molecule type" value="Genomic_DNA"/>
</dbReference>
<protein>
    <recommendedName>
        <fullName evidence="2">DDE-1 domain-containing protein</fullName>
    </recommendedName>
</protein>
<reference evidence="3" key="1">
    <citation type="journal article" date="2020" name="Cell">
        <title>Large-Scale Comparative Analyses of Tick Genomes Elucidate Their Genetic Diversity and Vector Capacities.</title>
        <authorList>
            <consortium name="Tick Genome and Microbiome Consortium (TIGMIC)"/>
            <person name="Jia N."/>
            <person name="Wang J."/>
            <person name="Shi W."/>
            <person name="Du L."/>
            <person name="Sun Y."/>
            <person name="Zhan W."/>
            <person name="Jiang J.F."/>
            <person name="Wang Q."/>
            <person name="Zhang B."/>
            <person name="Ji P."/>
            <person name="Bell-Sakyi L."/>
            <person name="Cui X.M."/>
            <person name="Yuan T.T."/>
            <person name="Jiang B.G."/>
            <person name="Yang W.F."/>
            <person name="Lam T.T."/>
            <person name="Chang Q.C."/>
            <person name="Ding S.J."/>
            <person name="Wang X.J."/>
            <person name="Zhu J.G."/>
            <person name="Ruan X.D."/>
            <person name="Zhao L."/>
            <person name="Wei J.T."/>
            <person name="Ye R.Z."/>
            <person name="Que T.C."/>
            <person name="Du C.H."/>
            <person name="Zhou Y.H."/>
            <person name="Cheng J.X."/>
            <person name="Dai P.F."/>
            <person name="Guo W.B."/>
            <person name="Han X.H."/>
            <person name="Huang E.J."/>
            <person name="Li L.F."/>
            <person name="Wei W."/>
            <person name="Gao Y.C."/>
            <person name="Liu J.Z."/>
            <person name="Shao H.Z."/>
            <person name="Wang X."/>
            <person name="Wang C.C."/>
            <person name="Yang T.C."/>
            <person name="Huo Q.B."/>
            <person name="Li W."/>
            <person name="Chen H.Y."/>
            <person name="Chen S.E."/>
            <person name="Zhou L.G."/>
            <person name="Ni X.B."/>
            <person name="Tian J.H."/>
            <person name="Sheng Y."/>
            <person name="Liu T."/>
            <person name="Pan Y.S."/>
            <person name="Xia L.Y."/>
            <person name="Li J."/>
            <person name="Zhao F."/>
            <person name="Cao W.C."/>
        </authorList>
    </citation>
    <scope>NUCLEOTIDE SEQUENCE</scope>
    <source>
        <strain evidence="3">Rmic-2018</strain>
    </source>
</reference>
<gene>
    <name evidence="3" type="ORF">HPB51_023499</name>
</gene>
<reference evidence="3" key="2">
    <citation type="submission" date="2021-09" db="EMBL/GenBank/DDBJ databases">
        <authorList>
            <person name="Jia N."/>
            <person name="Wang J."/>
            <person name="Shi W."/>
            <person name="Du L."/>
            <person name="Sun Y."/>
            <person name="Zhan W."/>
            <person name="Jiang J."/>
            <person name="Wang Q."/>
            <person name="Zhang B."/>
            <person name="Ji P."/>
            <person name="Sakyi L.B."/>
            <person name="Cui X."/>
            <person name="Yuan T."/>
            <person name="Jiang B."/>
            <person name="Yang W."/>
            <person name="Lam T.T.-Y."/>
            <person name="Chang Q."/>
            <person name="Ding S."/>
            <person name="Wang X."/>
            <person name="Zhu J."/>
            <person name="Ruan X."/>
            <person name="Zhao L."/>
            <person name="Wei J."/>
            <person name="Que T."/>
            <person name="Du C."/>
            <person name="Cheng J."/>
            <person name="Dai P."/>
            <person name="Han X."/>
            <person name="Huang E."/>
            <person name="Gao Y."/>
            <person name="Liu J."/>
            <person name="Shao H."/>
            <person name="Ye R."/>
            <person name="Li L."/>
            <person name="Wei W."/>
            <person name="Wang X."/>
            <person name="Wang C."/>
            <person name="Huo Q."/>
            <person name="Li W."/>
            <person name="Guo W."/>
            <person name="Chen H."/>
            <person name="Chen S."/>
            <person name="Zhou L."/>
            <person name="Zhou L."/>
            <person name="Ni X."/>
            <person name="Tian J."/>
            <person name="Zhou Y."/>
            <person name="Sheng Y."/>
            <person name="Liu T."/>
            <person name="Pan Y."/>
            <person name="Xia L."/>
            <person name="Li J."/>
            <person name="Zhao F."/>
            <person name="Cao W."/>
        </authorList>
    </citation>
    <scope>NUCLEOTIDE SEQUENCE</scope>
    <source>
        <strain evidence="3">Rmic-2018</strain>
        <tissue evidence="3">Larvae</tissue>
    </source>
</reference>
<comment type="caution">
    <text evidence="3">The sequence shown here is derived from an EMBL/GenBank/DDBJ whole genome shotgun (WGS) entry which is preliminary data.</text>
</comment>
<evidence type="ECO:0000313" key="3">
    <source>
        <dbReference type="EMBL" id="KAH8034369.1"/>
    </source>
</evidence>
<evidence type="ECO:0000259" key="2">
    <source>
        <dbReference type="Pfam" id="PF03184"/>
    </source>
</evidence>
<dbReference type="Proteomes" id="UP000821866">
    <property type="component" value="Chromosome 2"/>
</dbReference>
<dbReference type="AlphaFoldDB" id="A0A9J6EIS5"/>
<organism evidence="3 4">
    <name type="scientific">Rhipicephalus microplus</name>
    <name type="common">Cattle tick</name>
    <name type="synonym">Boophilus microplus</name>
    <dbReference type="NCBI Taxonomy" id="6941"/>
    <lineage>
        <taxon>Eukaryota</taxon>
        <taxon>Metazoa</taxon>
        <taxon>Ecdysozoa</taxon>
        <taxon>Arthropoda</taxon>
        <taxon>Chelicerata</taxon>
        <taxon>Arachnida</taxon>
        <taxon>Acari</taxon>
        <taxon>Parasitiformes</taxon>
        <taxon>Ixodida</taxon>
        <taxon>Ixodoidea</taxon>
        <taxon>Ixodidae</taxon>
        <taxon>Rhipicephalinae</taxon>
        <taxon>Rhipicephalus</taxon>
        <taxon>Boophilus</taxon>
    </lineage>
</organism>
<dbReference type="GO" id="GO:0003676">
    <property type="term" value="F:nucleic acid binding"/>
    <property type="evidence" value="ECO:0007669"/>
    <property type="project" value="InterPro"/>
</dbReference>
<feature type="region of interest" description="Disordered" evidence="1">
    <location>
        <begin position="1"/>
        <end position="27"/>
    </location>
</feature>
<evidence type="ECO:0000256" key="1">
    <source>
        <dbReference type="SAM" id="MobiDB-lite"/>
    </source>
</evidence>
<sequence>MSQYSGERILTEEAGRTASCGPQTRRRPFQRRMVGAIQGKARRHIHFDREMIKQKRKVLLFLDNCSSHMKPPQMEAIELTYFLPNATSLLQPIDIGVLHSVKAAYRTSLVERLL</sequence>
<feature type="domain" description="DDE-1" evidence="2">
    <location>
        <begin position="46"/>
        <end position="113"/>
    </location>
</feature>
<name>A0A9J6EIS5_RHIMP</name>
<keyword evidence="4" id="KW-1185">Reference proteome</keyword>
<proteinExistence type="predicted"/>